<dbReference type="Pfam" id="PF02896">
    <property type="entry name" value="PEP-utilizers_C"/>
    <property type="match status" value="1"/>
</dbReference>
<organism evidence="2">
    <name type="scientific">marine metagenome</name>
    <dbReference type="NCBI Taxonomy" id="408172"/>
    <lineage>
        <taxon>unclassified sequences</taxon>
        <taxon>metagenomes</taxon>
        <taxon>ecological metagenomes</taxon>
    </lineage>
</organism>
<gene>
    <name evidence="2" type="ORF">METZ01_LOCUS313968</name>
</gene>
<dbReference type="InterPro" id="IPR015813">
    <property type="entry name" value="Pyrv/PenolPyrv_kinase-like_dom"/>
</dbReference>
<dbReference type="Gene3D" id="3.20.20.60">
    <property type="entry name" value="Phosphoenolpyruvate-binding domains"/>
    <property type="match status" value="1"/>
</dbReference>
<dbReference type="PANTHER" id="PTHR22931">
    <property type="entry name" value="PHOSPHOENOLPYRUVATE DIKINASE-RELATED"/>
    <property type="match status" value="1"/>
</dbReference>
<reference evidence="2" key="1">
    <citation type="submission" date="2018-05" db="EMBL/GenBank/DDBJ databases">
        <authorList>
            <person name="Lanie J.A."/>
            <person name="Ng W.-L."/>
            <person name="Kazmierczak K.M."/>
            <person name="Andrzejewski T.M."/>
            <person name="Davidsen T.M."/>
            <person name="Wayne K.J."/>
            <person name="Tettelin H."/>
            <person name="Glass J.I."/>
            <person name="Rusch D."/>
            <person name="Podicherti R."/>
            <person name="Tsui H.-C.T."/>
            <person name="Winkler M.E."/>
        </authorList>
    </citation>
    <scope>NUCLEOTIDE SEQUENCE</scope>
</reference>
<protein>
    <recommendedName>
        <fullName evidence="1">PEP-utilising enzyme C-terminal domain-containing protein</fullName>
    </recommendedName>
</protein>
<dbReference type="InterPro" id="IPR010121">
    <property type="entry name" value="Pyruvate_phosphate_dikinase"/>
</dbReference>
<dbReference type="GO" id="GO:0050242">
    <property type="term" value="F:pyruvate, phosphate dikinase activity"/>
    <property type="evidence" value="ECO:0007669"/>
    <property type="project" value="InterPro"/>
</dbReference>
<sequence length="363" mass="40910">MNLIPADPGTHEEYKQLMVWADEFRRLKIRTNAETPDDARQAIEFGAEGIGLCRTEHMFFDEKRIMAMRKMILTDKPEKRKSAIMELLPYQKNDFKSILRVMDGFPVTIRLLDPPLHEFMTLTENQIQELSNHVNIEKSQVEKRIANLHELNPMLGHRGCRLGIVYPEITEMQTRAILEAAVELIKEGIKVFPEIMVPLVGTVEEFVNQEKIIRDVGIKIQEESGVGVDYLVGTMIELPRACLTADAIANHAEFFSFGTNDLTQTTYGFSRDDIGSFLPDYLDNKILPQDPFQSIDLDGVGKLISLAVKHGRNTRSNIKIGICGEHGGDPASIQFCRDNGLDYVSCSPFRVPIARLAAAHAEL</sequence>
<accession>A0A382NIS1</accession>
<evidence type="ECO:0000313" key="2">
    <source>
        <dbReference type="EMBL" id="SVC61114.1"/>
    </source>
</evidence>
<dbReference type="EMBL" id="UINC01100789">
    <property type="protein sequence ID" value="SVC61114.1"/>
    <property type="molecule type" value="Genomic_DNA"/>
</dbReference>
<dbReference type="InterPro" id="IPR040442">
    <property type="entry name" value="Pyrv_kinase-like_dom_sf"/>
</dbReference>
<dbReference type="AlphaFoldDB" id="A0A382NIS1"/>
<evidence type="ECO:0000259" key="1">
    <source>
        <dbReference type="Pfam" id="PF02896"/>
    </source>
</evidence>
<dbReference type="PROSITE" id="PS00742">
    <property type="entry name" value="PEP_ENZYMES_2"/>
    <property type="match status" value="1"/>
</dbReference>
<dbReference type="SUPFAM" id="SSF51621">
    <property type="entry name" value="Phosphoenolpyruvate/pyruvate domain"/>
    <property type="match status" value="1"/>
</dbReference>
<proteinExistence type="predicted"/>
<name>A0A382NIS1_9ZZZZ</name>
<feature type="domain" description="PEP-utilising enzyme C-terminal" evidence="1">
    <location>
        <begin position="12"/>
        <end position="362"/>
    </location>
</feature>
<dbReference type="PANTHER" id="PTHR22931:SF9">
    <property type="entry name" value="PYRUVATE, PHOSPHATE DIKINASE 1, CHLOROPLASTIC"/>
    <property type="match status" value="1"/>
</dbReference>
<dbReference type="InterPro" id="IPR000121">
    <property type="entry name" value="PEP_util_C"/>
</dbReference>
<dbReference type="InterPro" id="IPR023151">
    <property type="entry name" value="PEP_util_CS"/>
</dbReference>